<feature type="compositionally biased region" description="Basic and acidic residues" evidence="1">
    <location>
        <begin position="323"/>
        <end position="334"/>
    </location>
</feature>
<dbReference type="AlphaFoldDB" id="A0A6J8E1A3"/>
<evidence type="ECO:0000313" key="2">
    <source>
        <dbReference type="EMBL" id="CAC5412801.1"/>
    </source>
</evidence>
<protein>
    <recommendedName>
        <fullName evidence="4">Endonuclease/exonuclease/phosphatase domain-containing protein</fullName>
    </recommendedName>
</protein>
<feature type="region of interest" description="Disordered" evidence="1">
    <location>
        <begin position="323"/>
        <end position="349"/>
    </location>
</feature>
<dbReference type="Gene3D" id="3.30.70.1820">
    <property type="entry name" value="L1 transposable element, RRM domain"/>
    <property type="match status" value="1"/>
</dbReference>
<dbReference type="Gene3D" id="3.60.10.10">
    <property type="entry name" value="Endonuclease/exonuclease/phosphatase"/>
    <property type="match status" value="1"/>
</dbReference>
<evidence type="ECO:0008006" key="4">
    <source>
        <dbReference type="Google" id="ProtNLM"/>
    </source>
</evidence>
<reference evidence="2 3" key="1">
    <citation type="submission" date="2020-06" db="EMBL/GenBank/DDBJ databases">
        <authorList>
            <person name="Li R."/>
            <person name="Bekaert M."/>
        </authorList>
    </citation>
    <scope>NUCLEOTIDE SEQUENCE [LARGE SCALE GENOMIC DNA]</scope>
    <source>
        <strain evidence="3">wild</strain>
    </source>
</reference>
<gene>
    <name evidence="2" type="ORF">MCOR_45776</name>
</gene>
<proteinExistence type="predicted"/>
<dbReference type="SUPFAM" id="SSF57997">
    <property type="entry name" value="Tropomyosin"/>
    <property type="match status" value="1"/>
</dbReference>
<name>A0A6J8E1A3_MYTCO</name>
<dbReference type="OrthoDB" id="8052050at2759"/>
<feature type="compositionally biased region" description="Polar residues" evidence="1">
    <location>
        <begin position="336"/>
        <end position="345"/>
    </location>
</feature>
<accession>A0A6J8E1A3</accession>
<keyword evidence="3" id="KW-1185">Reference proteome</keyword>
<dbReference type="EMBL" id="CACVKT020008097">
    <property type="protein sequence ID" value="CAC5412801.1"/>
    <property type="molecule type" value="Genomic_DNA"/>
</dbReference>
<evidence type="ECO:0000256" key="1">
    <source>
        <dbReference type="SAM" id="MobiDB-lite"/>
    </source>
</evidence>
<feature type="region of interest" description="Disordered" evidence="1">
    <location>
        <begin position="1"/>
        <end position="20"/>
    </location>
</feature>
<dbReference type="Proteomes" id="UP000507470">
    <property type="component" value="Unassembled WGS sequence"/>
</dbReference>
<dbReference type="InterPro" id="IPR036691">
    <property type="entry name" value="Endo/exonu/phosph_ase_sf"/>
</dbReference>
<evidence type="ECO:0000313" key="3">
    <source>
        <dbReference type="Proteomes" id="UP000507470"/>
    </source>
</evidence>
<organism evidence="2 3">
    <name type="scientific">Mytilus coruscus</name>
    <name type="common">Sea mussel</name>
    <dbReference type="NCBI Taxonomy" id="42192"/>
    <lineage>
        <taxon>Eukaryota</taxon>
        <taxon>Metazoa</taxon>
        <taxon>Spiralia</taxon>
        <taxon>Lophotrochozoa</taxon>
        <taxon>Mollusca</taxon>
        <taxon>Bivalvia</taxon>
        <taxon>Autobranchia</taxon>
        <taxon>Pteriomorphia</taxon>
        <taxon>Mytilida</taxon>
        <taxon>Mytiloidea</taxon>
        <taxon>Mytilidae</taxon>
        <taxon>Mytilinae</taxon>
        <taxon>Mytilus</taxon>
    </lineage>
</organism>
<sequence length="518" mass="60504">MATFNVPVHDTPVTQNRPQFQPYSLTQPVQNPNFTQQSPSSPAVGFYTSTPQNINSVMQPVVNPYLDANCKLDDLTQKVNMICDKMSTLKELSKKISTFDRTIQNLFKTVEKVSKRVDDVEQGMNFINEKFKDPKKNVSDVKGACAGIREDTDFANDAIFRLQKDLHELYTRHIDLQTRSMRENLIFTGIPMQDKFEESETTEKVPEKFMTEQFKLCRIAEHDRAHRFGKEYVERFPEGSVKFTTKPIVCRFRNFKERKFVRKAAKELRETHFGISEQFPKEVNDKRKELWPHFQEARRQRKKAFFKRDRLFIEGVEYCPSKKDDEKRDDDVPRRQYNQQDNLNISRERNSPDDVFNGFGRKLLEFCKSNKVFILNGRVGQDVNAKPTSRNNSVIDYIICTSHFLQFVSNFEIGEFSKLFPDVHSPLSLHIDSQSLVKNNVIENNFVQQNMIGKWKIEKINEYRTNIDTDKVDYVISKLNTCNDKENISKNDMNNLVHEVSDILIDSAKLTFGTNVYT</sequence>